<evidence type="ECO:0000256" key="4">
    <source>
        <dbReference type="ARBA" id="ARBA00025742"/>
    </source>
</evidence>
<protein>
    <submittedName>
        <fullName evidence="6">Metallophosphatase</fullName>
    </submittedName>
</protein>
<evidence type="ECO:0000256" key="1">
    <source>
        <dbReference type="ARBA" id="ARBA00022723"/>
    </source>
</evidence>
<dbReference type="PANTHER" id="PTHR42988">
    <property type="entry name" value="PHOSPHOHYDROLASE"/>
    <property type="match status" value="1"/>
</dbReference>
<dbReference type="GO" id="GO:0046872">
    <property type="term" value="F:metal ion binding"/>
    <property type="evidence" value="ECO:0007669"/>
    <property type="project" value="UniProtKB-KW"/>
</dbReference>
<dbReference type="RefSeq" id="WP_035936242.1">
    <property type="nucleotide sequence ID" value="NZ_CADFFX010000009.1"/>
</dbReference>
<dbReference type="STRING" id="60547.GCA_000751215_04762"/>
<dbReference type="CDD" id="cd07402">
    <property type="entry name" value="MPP_GpdQ"/>
    <property type="match status" value="1"/>
</dbReference>
<name>A0A069PBD7_9BURK</name>
<keyword evidence="7" id="KW-1185">Reference proteome</keyword>
<dbReference type="InterPro" id="IPR042281">
    <property type="entry name" value="GpdQ_beta-strand"/>
</dbReference>
<comment type="similarity">
    <text evidence="4">Belongs to the cyclic nucleotide phosphodiesterase class-III family.</text>
</comment>
<reference evidence="6 7" key="1">
    <citation type="submission" date="2014-03" db="EMBL/GenBank/DDBJ databases">
        <title>Draft Genome Sequences of Four Burkholderia Strains.</title>
        <authorList>
            <person name="Liu X.Y."/>
            <person name="Li C.X."/>
            <person name="Xu J.H."/>
        </authorList>
    </citation>
    <scope>NUCLEOTIDE SEQUENCE [LARGE SCALE GENOMIC DNA]</scope>
    <source>
        <strain evidence="6 7">DSM 50014</strain>
    </source>
</reference>
<dbReference type="InterPro" id="IPR029052">
    <property type="entry name" value="Metallo-depent_PP-like"/>
</dbReference>
<dbReference type="GO" id="GO:0004112">
    <property type="term" value="F:cyclic-nucleotide phosphodiesterase activity"/>
    <property type="evidence" value="ECO:0007669"/>
    <property type="project" value="InterPro"/>
</dbReference>
<dbReference type="InterPro" id="IPR050884">
    <property type="entry name" value="CNP_phosphodiesterase-III"/>
</dbReference>
<keyword evidence="3" id="KW-0408">Iron</keyword>
<evidence type="ECO:0000256" key="3">
    <source>
        <dbReference type="ARBA" id="ARBA00023004"/>
    </source>
</evidence>
<dbReference type="Gene3D" id="3.30.750.180">
    <property type="entry name" value="GpdQ, beta-strand dimerisation domain"/>
    <property type="match status" value="1"/>
</dbReference>
<dbReference type="Gene3D" id="3.60.21.40">
    <property type="entry name" value="GpdQ, catalytic alpha/beta sandwich domain"/>
    <property type="match status" value="1"/>
</dbReference>
<dbReference type="EMBL" id="JFHC01000137">
    <property type="protein sequence ID" value="KDR37792.1"/>
    <property type="molecule type" value="Genomic_DNA"/>
</dbReference>
<evidence type="ECO:0000313" key="7">
    <source>
        <dbReference type="Proteomes" id="UP000027466"/>
    </source>
</evidence>
<keyword evidence="2" id="KW-0378">Hydrolase</keyword>
<dbReference type="Proteomes" id="UP000027466">
    <property type="component" value="Unassembled WGS sequence"/>
</dbReference>
<feature type="domain" description="Calcineurin-like phosphoesterase" evidence="5">
    <location>
        <begin position="2"/>
        <end position="200"/>
    </location>
</feature>
<evidence type="ECO:0000313" key="6">
    <source>
        <dbReference type="EMBL" id="KDR37792.1"/>
    </source>
</evidence>
<dbReference type="InterPro" id="IPR004843">
    <property type="entry name" value="Calcineurin-like_PHP"/>
</dbReference>
<gene>
    <name evidence="6" type="ORF">BG61_07045</name>
</gene>
<accession>A0A069PBD7</accession>
<dbReference type="Pfam" id="PF00149">
    <property type="entry name" value="Metallophos"/>
    <property type="match status" value="1"/>
</dbReference>
<dbReference type="SUPFAM" id="SSF56300">
    <property type="entry name" value="Metallo-dependent phosphatases"/>
    <property type="match status" value="1"/>
</dbReference>
<dbReference type="AlphaFoldDB" id="A0A069PBD7"/>
<sequence length="270" mass="28925">MLLAQISDPHITAPGALVGGGIDTAAFLARGVAALNRVAPRPDALLITGDLVDGGGVEEYRHLRALLAPLAMPWHLMAGNHDGRAALRAVFDDRPELSASGEFIQYAFDAGRLRVIVLDTLNPGAGSGRLCDARLAWLTEALDASRGRPVVIALHHPPFLTGIRFMDDLRLDPADSARLDALLRQHPNVERVICGHVHRPIVARFGGTIAWCAPSTAHQIALDLRADAPPAYIMEPPGFALHFHEPATGVVTHYASVEEGGGPRRFAEQT</sequence>
<dbReference type="PANTHER" id="PTHR42988:SF2">
    <property type="entry name" value="CYCLIC NUCLEOTIDE PHOSPHODIESTERASE CBUA0032-RELATED"/>
    <property type="match status" value="1"/>
</dbReference>
<dbReference type="InterPro" id="IPR042283">
    <property type="entry name" value="GpdQ_catalytic"/>
</dbReference>
<evidence type="ECO:0000259" key="5">
    <source>
        <dbReference type="Pfam" id="PF00149"/>
    </source>
</evidence>
<evidence type="ECO:0000256" key="2">
    <source>
        <dbReference type="ARBA" id="ARBA00022801"/>
    </source>
</evidence>
<proteinExistence type="inferred from homology"/>
<keyword evidence="1" id="KW-0479">Metal-binding</keyword>
<organism evidence="6 7">
    <name type="scientific">Caballeronia glathei</name>
    <dbReference type="NCBI Taxonomy" id="60547"/>
    <lineage>
        <taxon>Bacteria</taxon>
        <taxon>Pseudomonadati</taxon>
        <taxon>Pseudomonadota</taxon>
        <taxon>Betaproteobacteria</taxon>
        <taxon>Burkholderiales</taxon>
        <taxon>Burkholderiaceae</taxon>
        <taxon>Caballeronia</taxon>
    </lineage>
</organism>
<comment type="caution">
    <text evidence="6">The sequence shown here is derived from an EMBL/GenBank/DDBJ whole genome shotgun (WGS) entry which is preliminary data.</text>
</comment>
<dbReference type="InterPro" id="IPR026575">
    <property type="entry name" value="GpdQ/CpdA-like"/>
</dbReference>